<organism evidence="2 3">
    <name type="scientific">Cellvibrio mixtus</name>
    <dbReference type="NCBI Taxonomy" id="39650"/>
    <lineage>
        <taxon>Bacteria</taxon>
        <taxon>Pseudomonadati</taxon>
        <taxon>Pseudomonadota</taxon>
        <taxon>Gammaproteobacteria</taxon>
        <taxon>Cellvibrionales</taxon>
        <taxon>Cellvibrionaceae</taxon>
        <taxon>Cellvibrio</taxon>
    </lineage>
</organism>
<protein>
    <submittedName>
        <fullName evidence="2">Uncharacterized protein</fullName>
    </submittedName>
</protein>
<dbReference type="Proteomes" id="UP000216101">
    <property type="component" value="Unassembled WGS sequence"/>
</dbReference>
<keyword evidence="3" id="KW-1185">Reference proteome</keyword>
<proteinExistence type="predicted"/>
<keyword evidence="1" id="KW-1133">Transmembrane helix</keyword>
<keyword evidence="1" id="KW-0472">Membrane</keyword>
<accession>A0A266QC98</accession>
<dbReference type="RefSeq" id="WP_094984491.1">
    <property type="nucleotide sequence ID" value="NZ_NHNI01000001.1"/>
</dbReference>
<gene>
    <name evidence="2" type="ORF">CBP51_08260</name>
</gene>
<evidence type="ECO:0000313" key="2">
    <source>
        <dbReference type="EMBL" id="OZY86971.1"/>
    </source>
</evidence>
<evidence type="ECO:0000256" key="1">
    <source>
        <dbReference type="SAM" id="Phobius"/>
    </source>
</evidence>
<sequence>MKLKSIYILFLFCFSVHTYACSCIILPLGKTEAIKYKAENSQAIFIGTVTNIVKKDEYTEIATLKVLEPLKGISQSKITLENAGCYSPSIKLGRTLLIYSDFITPELLSTPPTCFDVESKDAEYDSEVKTVTEFLKTKT</sequence>
<comment type="caution">
    <text evidence="2">The sequence shown here is derived from an EMBL/GenBank/DDBJ whole genome shotgun (WGS) entry which is preliminary data.</text>
</comment>
<dbReference type="EMBL" id="NHNI01000001">
    <property type="protein sequence ID" value="OZY86971.1"/>
    <property type="molecule type" value="Genomic_DNA"/>
</dbReference>
<evidence type="ECO:0000313" key="3">
    <source>
        <dbReference type="Proteomes" id="UP000216101"/>
    </source>
</evidence>
<reference evidence="3" key="1">
    <citation type="submission" date="2017-05" db="EMBL/GenBank/DDBJ databases">
        <authorList>
            <person name="Barney B.M."/>
        </authorList>
    </citation>
    <scope>NUCLEOTIDE SEQUENCE [LARGE SCALE GENOMIC DNA]</scope>
    <source>
        <strain evidence="3">PSBB022</strain>
    </source>
</reference>
<dbReference type="AlphaFoldDB" id="A0A266QC98"/>
<name>A0A266QC98_9GAMM</name>
<keyword evidence="1" id="KW-0812">Transmembrane</keyword>
<feature type="transmembrane region" description="Helical" evidence="1">
    <location>
        <begin position="6"/>
        <end position="28"/>
    </location>
</feature>